<evidence type="ECO:0000256" key="1">
    <source>
        <dbReference type="SAM" id="MobiDB-lite"/>
    </source>
</evidence>
<feature type="transmembrane region" description="Helical" evidence="2">
    <location>
        <begin position="202"/>
        <end position="223"/>
    </location>
</feature>
<sequence>MTAPEPPRPGPGTPAGPPEPPGTGPAGGRADGVPAPRPPAGPAPVAPAYPTGGPARPSGAPGAPGGPASGALAYPSGAPGYPSGASESEPAPPGTVRRSAPRRLADRLVRSGRDRWAGALALLGCALLAAGSLLPQLAGADAAAVAHGYGRTATGVATLGSRLGTVGGDGLVTLLLAVLAAGPGALYLLGRARTWQRSALRGAGVLATGWALTDLLDLGTVPAPDGRLLRLAPGAGLYLVAAGAVLLLLTGVAAPRSRRQDVLAESAATHRLWRSGARREALARQQHLVVAAVKAWRDGHPQVLVEWVRLLAMYRRLGLEANAREAWRAILGGAALLVVTADDPLAEARPSLSLAGQLHRVAGTLDPVTAGELLQEVLAALTAAPGPAHPLVRELRRFLTRAGTGR</sequence>
<comment type="caution">
    <text evidence="3">The sequence shown here is derived from an EMBL/GenBank/DDBJ whole genome shotgun (WGS) entry which is preliminary data.</text>
</comment>
<feature type="transmembrane region" description="Helical" evidence="2">
    <location>
        <begin position="171"/>
        <end position="190"/>
    </location>
</feature>
<evidence type="ECO:0008006" key="5">
    <source>
        <dbReference type="Google" id="ProtNLM"/>
    </source>
</evidence>
<feature type="compositionally biased region" description="Low complexity" evidence="1">
    <location>
        <begin position="48"/>
        <end position="61"/>
    </location>
</feature>
<keyword evidence="2" id="KW-0812">Transmembrane</keyword>
<reference evidence="3" key="1">
    <citation type="submission" date="2022-08" db="EMBL/GenBank/DDBJ databases">
        <authorList>
            <person name="Somphong A."/>
            <person name="Phongsopitanun W."/>
        </authorList>
    </citation>
    <scope>NUCLEOTIDE SEQUENCE</scope>
    <source>
        <strain evidence="3">LP05-1</strain>
    </source>
</reference>
<evidence type="ECO:0000256" key="2">
    <source>
        <dbReference type="SAM" id="Phobius"/>
    </source>
</evidence>
<dbReference type="Proteomes" id="UP001431313">
    <property type="component" value="Unassembled WGS sequence"/>
</dbReference>
<accession>A0ABT2CGW1</accession>
<feature type="compositionally biased region" description="Pro residues" evidence="1">
    <location>
        <begin position="1"/>
        <end position="23"/>
    </location>
</feature>
<dbReference type="EMBL" id="JANUGQ010000009">
    <property type="protein sequence ID" value="MCS0636655.1"/>
    <property type="molecule type" value="Genomic_DNA"/>
</dbReference>
<organism evidence="3 4">
    <name type="scientific">Streptomyces pyxinae</name>
    <dbReference type="NCBI Taxonomy" id="2970734"/>
    <lineage>
        <taxon>Bacteria</taxon>
        <taxon>Bacillati</taxon>
        <taxon>Actinomycetota</taxon>
        <taxon>Actinomycetes</taxon>
        <taxon>Kitasatosporales</taxon>
        <taxon>Streptomycetaceae</taxon>
        <taxon>Streptomyces</taxon>
    </lineage>
</organism>
<keyword evidence="2" id="KW-0472">Membrane</keyword>
<gene>
    <name evidence="3" type="ORF">NX801_13495</name>
</gene>
<feature type="compositionally biased region" description="Pro residues" evidence="1">
    <location>
        <begin position="35"/>
        <end position="47"/>
    </location>
</feature>
<keyword evidence="4" id="KW-1185">Reference proteome</keyword>
<dbReference type="RefSeq" id="WP_258787867.1">
    <property type="nucleotide sequence ID" value="NZ_JANUGQ010000009.1"/>
</dbReference>
<feature type="region of interest" description="Disordered" evidence="1">
    <location>
        <begin position="1"/>
        <end position="102"/>
    </location>
</feature>
<keyword evidence="2" id="KW-1133">Transmembrane helix</keyword>
<feature type="transmembrane region" description="Helical" evidence="2">
    <location>
        <begin position="116"/>
        <end position="134"/>
    </location>
</feature>
<feature type="transmembrane region" description="Helical" evidence="2">
    <location>
        <begin position="235"/>
        <end position="254"/>
    </location>
</feature>
<evidence type="ECO:0000313" key="4">
    <source>
        <dbReference type="Proteomes" id="UP001431313"/>
    </source>
</evidence>
<protein>
    <recommendedName>
        <fullName evidence="5">Integral membrane protein</fullName>
    </recommendedName>
</protein>
<evidence type="ECO:0000313" key="3">
    <source>
        <dbReference type="EMBL" id="MCS0636655.1"/>
    </source>
</evidence>
<proteinExistence type="predicted"/>
<feature type="compositionally biased region" description="Low complexity" evidence="1">
    <location>
        <begin position="69"/>
        <end position="89"/>
    </location>
</feature>
<name>A0ABT2CGW1_9ACTN</name>